<evidence type="ECO:0000313" key="2">
    <source>
        <dbReference type="EMBL" id="QBK85134.1"/>
    </source>
</evidence>
<dbReference type="EMBL" id="MK500303">
    <property type="protein sequence ID" value="QBK85134.1"/>
    <property type="molecule type" value="Genomic_DNA"/>
</dbReference>
<gene>
    <name evidence="2" type="ORF">LCDPAC02_03330</name>
</gene>
<sequence>MIKLYVINNFYFFLKKMNFLILHKLNLILKELNKPKENINNQICINHLSIIIQDVCYESLDTDIKSEIYDIKSEIYDIYNFFDKEYSNKDANITLYKSKITMLLNRKEYMNMHMIILHIIYFTIKILYISNYGFSIIDVLILIICVLNLHIYDINIKILTNVIIKFNILLNNMAFVFLTKLIDAINEQIIYSTTGNISIGIEDISEVLSKNRSAIVLQITTAILQILKYGIINFIIAAIIYKYLTKYINIKYFECVYIEDLLFISLKYISANISIL</sequence>
<feature type="transmembrane region" description="Helical" evidence="1">
    <location>
        <begin position="158"/>
        <end position="178"/>
    </location>
</feature>
<proteinExistence type="predicted"/>
<keyword evidence="1" id="KW-1133">Transmembrane helix</keyword>
<reference evidence="2" key="1">
    <citation type="journal article" date="2019" name="MBio">
        <title>Virus Genomes from Deep Sea Sediments Expand the Ocean Megavirome and Support Independent Origins of Viral Gigantism.</title>
        <authorList>
            <person name="Backstrom D."/>
            <person name="Yutin N."/>
            <person name="Jorgensen S.L."/>
            <person name="Dharamshi J."/>
            <person name="Homa F."/>
            <person name="Zaremba-Niedwiedzka K."/>
            <person name="Spang A."/>
            <person name="Wolf Y.I."/>
            <person name="Koonin E.V."/>
            <person name="Ettema T.J."/>
        </authorList>
    </citation>
    <scope>NUCLEOTIDE SEQUENCE</scope>
</reference>
<keyword evidence="1" id="KW-0812">Transmembrane</keyword>
<name>A0A481YRP2_9VIRU</name>
<keyword evidence="1" id="KW-0472">Membrane</keyword>
<feature type="transmembrane region" description="Helical" evidence="1">
    <location>
        <begin position="215"/>
        <end position="241"/>
    </location>
</feature>
<evidence type="ECO:0000256" key="1">
    <source>
        <dbReference type="SAM" id="Phobius"/>
    </source>
</evidence>
<accession>A0A481YRP2</accession>
<protein>
    <submittedName>
        <fullName evidence="2">Uncharacterized protein</fullName>
    </submittedName>
</protein>
<organism evidence="2">
    <name type="scientific">Pithovirus LCDPAC02</name>
    <dbReference type="NCBI Taxonomy" id="2506601"/>
    <lineage>
        <taxon>Viruses</taxon>
        <taxon>Pithoviruses</taxon>
    </lineage>
</organism>
<feature type="transmembrane region" description="Helical" evidence="1">
    <location>
        <begin position="134"/>
        <end position="151"/>
    </location>
</feature>
<feature type="transmembrane region" description="Helical" evidence="1">
    <location>
        <begin position="109"/>
        <end position="128"/>
    </location>
</feature>